<dbReference type="PANTHER" id="PTHR45527:SF1">
    <property type="entry name" value="FATTY ACID SYNTHASE"/>
    <property type="match status" value="1"/>
</dbReference>
<keyword evidence="5" id="KW-1185">Reference proteome</keyword>
<dbReference type="InterPro" id="IPR023213">
    <property type="entry name" value="CAT-like_dom_sf"/>
</dbReference>
<protein>
    <submittedName>
        <fullName evidence="4">Non-ribosomal peptide synthetase</fullName>
    </submittedName>
</protein>
<dbReference type="Gene3D" id="3.30.559.30">
    <property type="entry name" value="Nonribosomal peptide synthetase, condensation domain"/>
    <property type="match status" value="1"/>
</dbReference>
<proteinExistence type="predicted"/>
<dbReference type="Pfam" id="PF00550">
    <property type="entry name" value="PP-binding"/>
    <property type="match status" value="1"/>
</dbReference>
<dbReference type="InterPro" id="IPR045851">
    <property type="entry name" value="AMP-bd_C_sf"/>
</dbReference>
<dbReference type="SUPFAM" id="SSF53474">
    <property type="entry name" value="alpha/beta-Hydrolases"/>
    <property type="match status" value="1"/>
</dbReference>
<dbReference type="FunFam" id="2.30.38.10:FF:000001">
    <property type="entry name" value="Non-ribosomal peptide synthetase PvdI"/>
    <property type="match status" value="1"/>
</dbReference>
<dbReference type="CDD" id="cd19543">
    <property type="entry name" value="DCL_NRPS"/>
    <property type="match status" value="1"/>
</dbReference>
<evidence type="ECO:0000313" key="5">
    <source>
        <dbReference type="Proteomes" id="UP000011131"/>
    </source>
</evidence>
<dbReference type="SUPFAM" id="SSF56801">
    <property type="entry name" value="Acetyl-CoA synthetase-like"/>
    <property type="match status" value="1"/>
</dbReference>
<dbReference type="SMART" id="SM00823">
    <property type="entry name" value="PKS_PP"/>
    <property type="match status" value="1"/>
</dbReference>
<dbReference type="Gene3D" id="1.10.1200.10">
    <property type="entry name" value="ACP-like"/>
    <property type="match status" value="1"/>
</dbReference>
<dbReference type="Pfam" id="PF13193">
    <property type="entry name" value="AMP-binding_C"/>
    <property type="match status" value="1"/>
</dbReference>
<dbReference type="HOGENOM" id="CLU_000022_2_13_7"/>
<accession>L7U5K3</accession>
<dbReference type="PANTHER" id="PTHR45527">
    <property type="entry name" value="NONRIBOSOMAL PEPTIDE SYNTHETASE"/>
    <property type="match status" value="1"/>
</dbReference>
<dbReference type="SMART" id="SM00824">
    <property type="entry name" value="PKS_TE"/>
    <property type="match status" value="1"/>
</dbReference>
<dbReference type="InterPro" id="IPR020845">
    <property type="entry name" value="AMP-binding_CS"/>
</dbReference>
<feature type="domain" description="Carrier" evidence="3">
    <location>
        <begin position="974"/>
        <end position="1049"/>
    </location>
</feature>
<dbReference type="GO" id="GO:0003824">
    <property type="term" value="F:catalytic activity"/>
    <property type="evidence" value="ECO:0007669"/>
    <property type="project" value="InterPro"/>
</dbReference>
<dbReference type="InterPro" id="IPR020802">
    <property type="entry name" value="TesA-like"/>
</dbReference>
<dbReference type="SUPFAM" id="SSF47336">
    <property type="entry name" value="ACP-like"/>
    <property type="match status" value="1"/>
</dbReference>
<dbReference type="InterPro" id="IPR000873">
    <property type="entry name" value="AMP-dep_synth/lig_dom"/>
</dbReference>
<dbReference type="GO" id="GO:0044550">
    <property type="term" value="P:secondary metabolite biosynthetic process"/>
    <property type="evidence" value="ECO:0007669"/>
    <property type="project" value="UniProtKB-ARBA"/>
</dbReference>
<dbReference type="NCBIfam" id="TIGR01733">
    <property type="entry name" value="AA-adenyl-dom"/>
    <property type="match status" value="1"/>
</dbReference>
<keyword evidence="1" id="KW-0596">Phosphopantetheine</keyword>
<sequence length="1341" mass="147242">MKNVEDVYRLSPMQQGILFHTLRAPETGTYVEQIYWTWHGEFQIELLQRAWELVAERHSALRSAFFWEGLPEPVQAVRRKVRLPWALHDWQGTPEADWQPRFEEVLEADRRQGFVLAAAPLLRLYAVKLTPERHLCALSYHHLLMDGWSAPLCLQEVLRLYDACRRGEDAGLEPARPFRDYIAWLDRQDLPRAEHFWRQALQGFTTPNVLGIERAQRPASTKERYGVRSLRLSAELSAQLAVLSRKHQLTLSTLVQGAWALLLSHYSGLADVAFGMVTSGRPPSLPGVEAMLGTFINTVATRVRVPPEAPLIPWLKQLQSEQFAARSHDFTSLVDVHGWSQVPRGRPLFESIIIYENFPTPEGVASVNGRSRVDGFARTEGRTGYPISLVVLPEAVLTLQINYQEGRLAAEAIERMLGHLRTLLHSIAETPDARLQDVGILDAAERGRLLIEWNDTRTALPQEACVHQLFEAQVARTPHAIAARMGAHQRTYAELEARANQVAHFLRARGVGPEVLVGLYLPRSLELLAALLGILKAGGAYVPLDVTSPPERLGKQLHDCGGPLVLTHTTARPGLPAEARAVCLDEVEDLLQAQERSAPEGQVHADNLAYVLFTSGSTGRPKGVMVPHRGVVNYLAWSERAYAADEGAGTLVHSPLSFDLTVTSLFTPWLTGKTVTLVAEGEGGEPLAAALQTERGLSLLKLTPAHLELLSHLLPAAEAEGKTRAFVIGGEALWPRQVQFWKTFAPGTRLINEYGPTETVVGCCTHEVTQPPTEGASLPIGRPISNTRVYVLDDLRRPVPIGLPGELYVGGEGVTRGYLGQPARTAERYVPDPFSQEPGARLYRTGDQVRWLPEGHLEYLGRTDFQLKLRGYRIEPGEIEAILQQDASIQQALVVVREDVPGDKRLVAYLVPTTGAALAPASLRGALREKLPEYMVPSAFVVLEAFPLTPNGKVHREALPAPEATTAPPRTVLVEPGSTEEKLATLFADVLRVPSVGRHDDFFALGGHSLLAVRLMAELERRLGRRLPLAMLHTHSSVERIAAFLDGAEATPASTLVPLQPRGARPPLFLVHPIGGNSLCYLPLSRALGGDQPLHAFEAPGLDGKREPLDSIPRIAATYVELLRERHPQGPYLLGGWSMGGVIAFEMARQLTHAGERVAHLFLFDSWIPALTPPSVPQPPRSEVEVLASLASEFGRMAGKPLSLSATELEPLATPARLALLHQRASDAGVLPPGMGQRELTVVSTVIQAHLRAMFQYHPPRDYPGPISLFRPLKGPRVPPSDPSGGWAELALQPLRLHPIPGDHHTLLTEPHVQVLAALLQSVLGPAHPESHLLSGRTSNP</sequence>
<dbReference type="PROSITE" id="PS50075">
    <property type="entry name" value="CARRIER"/>
    <property type="match status" value="1"/>
</dbReference>
<dbReference type="SUPFAM" id="SSF52777">
    <property type="entry name" value="CoA-dependent acyltransferases"/>
    <property type="match status" value="2"/>
</dbReference>
<dbReference type="PROSITE" id="PS00455">
    <property type="entry name" value="AMP_BINDING"/>
    <property type="match status" value="1"/>
</dbReference>
<dbReference type="InterPro" id="IPR036736">
    <property type="entry name" value="ACP-like_sf"/>
</dbReference>
<dbReference type="CDD" id="cd05930">
    <property type="entry name" value="A_NRPS"/>
    <property type="match status" value="1"/>
</dbReference>
<dbReference type="KEGG" id="msd:MYSTI_02059"/>
<dbReference type="Pfam" id="PF00668">
    <property type="entry name" value="Condensation"/>
    <property type="match status" value="1"/>
</dbReference>
<dbReference type="Gene3D" id="3.30.559.10">
    <property type="entry name" value="Chloramphenicol acetyltransferase-like domain"/>
    <property type="match status" value="1"/>
</dbReference>
<dbReference type="InterPro" id="IPR020806">
    <property type="entry name" value="PKS_PP-bd"/>
</dbReference>
<dbReference type="PATRIC" id="fig|1278073.3.peg.2097"/>
<evidence type="ECO:0000313" key="4">
    <source>
        <dbReference type="EMBL" id="AGC43388.1"/>
    </source>
</evidence>
<gene>
    <name evidence="4" type="ordered locus">MYSTI_02059</name>
</gene>
<dbReference type="Gene3D" id="2.30.38.10">
    <property type="entry name" value="Luciferase, Domain 3"/>
    <property type="match status" value="1"/>
</dbReference>
<dbReference type="InterPro" id="IPR001242">
    <property type="entry name" value="Condensation_dom"/>
</dbReference>
<dbReference type="OrthoDB" id="9797708at2"/>
<name>L7U5K3_MYXSD</name>
<dbReference type="InterPro" id="IPR009081">
    <property type="entry name" value="PP-bd_ACP"/>
</dbReference>
<dbReference type="GO" id="GO:0005737">
    <property type="term" value="C:cytoplasm"/>
    <property type="evidence" value="ECO:0007669"/>
    <property type="project" value="TreeGrafter"/>
</dbReference>
<dbReference type="RefSeq" id="WP_015347650.1">
    <property type="nucleotide sequence ID" value="NC_020126.1"/>
</dbReference>
<dbReference type="FunFam" id="3.30.300.30:FF:000010">
    <property type="entry name" value="Enterobactin synthetase component F"/>
    <property type="match status" value="1"/>
</dbReference>
<dbReference type="GO" id="GO:0043041">
    <property type="term" value="P:amino acid activation for nonribosomal peptide biosynthetic process"/>
    <property type="evidence" value="ECO:0007669"/>
    <property type="project" value="TreeGrafter"/>
</dbReference>
<organism evidence="4 5">
    <name type="scientific">Myxococcus stipitatus (strain DSM 14675 / JCM 12634 / Mx s8)</name>
    <dbReference type="NCBI Taxonomy" id="1278073"/>
    <lineage>
        <taxon>Bacteria</taxon>
        <taxon>Pseudomonadati</taxon>
        <taxon>Myxococcota</taxon>
        <taxon>Myxococcia</taxon>
        <taxon>Myxococcales</taxon>
        <taxon>Cystobacterineae</taxon>
        <taxon>Myxococcaceae</taxon>
        <taxon>Myxococcus</taxon>
    </lineage>
</organism>
<dbReference type="Gene3D" id="3.40.50.980">
    <property type="match status" value="2"/>
</dbReference>
<dbReference type="Pfam" id="PF00501">
    <property type="entry name" value="AMP-binding"/>
    <property type="match status" value="1"/>
</dbReference>
<dbReference type="FunFam" id="3.40.50.980:FF:000001">
    <property type="entry name" value="Non-ribosomal peptide synthetase"/>
    <property type="match status" value="1"/>
</dbReference>
<dbReference type="Gene3D" id="3.40.50.1820">
    <property type="entry name" value="alpha/beta hydrolase"/>
    <property type="match status" value="1"/>
</dbReference>
<dbReference type="InterPro" id="IPR025110">
    <property type="entry name" value="AMP-bd_C"/>
</dbReference>
<dbReference type="InterPro" id="IPR001031">
    <property type="entry name" value="Thioesterase"/>
</dbReference>
<dbReference type="EMBL" id="CP004025">
    <property type="protein sequence ID" value="AGC43388.1"/>
    <property type="molecule type" value="Genomic_DNA"/>
</dbReference>
<dbReference type="FunFam" id="3.40.50.12780:FF:000012">
    <property type="entry name" value="Non-ribosomal peptide synthetase"/>
    <property type="match status" value="1"/>
</dbReference>
<evidence type="ECO:0000256" key="2">
    <source>
        <dbReference type="ARBA" id="ARBA00022553"/>
    </source>
</evidence>
<dbReference type="Gene3D" id="3.30.300.30">
    <property type="match status" value="1"/>
</dbReference>
<evidence type="ECO:0000259" key="3">
    <source>
        <dbReference type="PROSITE" id="PS50075"/>
    </source>
</evidence>
<evidence type="ECO:0000256" key="1">
    <source>
        <dbReference type="ARBA" id="ARBA00022450"/>
    </source>
</evidence>
<dbReference type="Proteomes" id="UP000011131">
    <property type="component" value="Chromosome"/>
</dbReference>
<reference evidence="4 5" key="1">
    <citation type="journal article" date="2013" name="Genome Announc.">
        <title>Complete genome sequence of Myxococcus stipitatus strain DSM 14675, a fruiting myxobacterium.</title>
        <authorList>
            <person name="Huntley S."/>
            <person name="Kneip S."/>
            <person name="Treuner-Lange A."/>
            <person name="Sogaard-Andersen L."/>
        </authorList>
    </citation>
    <scope>NUCLEOTIDE SEQUENCE [LARGE SCALE GENOMIC DNA]</scope>
    <source>
        <strain evidence="5">DSM 14675 / JCM 12634 / Mx s8</strain>
    </source>
</reference>
<dbReference type="STRING" id="1278073.MYSTI_02059"/>
<dbReference type="InterPro" id="IPR010071">
    <property type="entry name" value="AA_adenyl_dom"/>
</dbReference>
<keyword evidence="2" id="KW-0597">Phosphoprotein</keyword>
<dbReference type="Pfam" id="PF00975">
    <property type="entry name" value="Thioesterase"/>
    <property type="match status" value="1"/>
</dbReference>
<dbReference type="eggNOG" id="COG1020">
    <property type="taxonomic scope" value="Bacteria"/>
</dbReference>
<dbReference type="GO" id="GO:0031177">
    <property type="term" value="F:phosphopantetheine binding"/>
    <property type="evidence" value="ECO:0007669"/>
    <property type="project" value="InterPro"/>
</dbReference>
<dbReference type="InterPro" id="IPR029058">
    <property type="entry name" value="AB_hydrolase_fold"/>
</dbReference>